<reference evidence="11" key="1">
    <citation type="submission" date="2016-06" db="UniProtKB">
        <authorList>
            <consortium name="WormBaseParasite"/>
        </authorList>
    </citation>
    <scope>IDENTIFICATION</scope>
</reference>
<dbReference type="CDD" id="cd02000">
    <property type="entry name" value="TPP_E1_PDC_ADC_BCADC"/>
    <property type="match status" value="1"/>
</dbReference>
<dbReference type="WBParaSite" id="SBAD_0001108801-mRNA-1">
    <property type="protein sequence ID" value="SBAD_0001108801-mRNA-1"/>
    <property type="gene ID" value="SBAD_0001108801"/>
</dbReference>
<comment type="function">
    <text evidence="9">The pyruvate dehydrogenase complex catalyzes the overall conversion of pyruvate to acetyl-CoA and CO(2).</text>
</comment>
<evidence type="ECO:0000256" key="5">
    <source>
        <dbReference type="ARBA" id="ARBA00023002"/>
    </source>
</evidence>
<organism evidence="11">
    <name type="scientific">Soboliphyme baturini</name>
    <dbReference type="NCBI Taxonomy" id="241478"/>
    <lineage>
        <taxon>Eukaryota</taxon>
        <taxon>Metazoa</taxon>
        <taxon>Ecdysozoa</taxon>
        <taxon>Nematoda</taxon>
        <taxon>Enoplea</taxon>
        <taxon>Dorylaimia</taxon>
        <taxon>Dioctophymatida</taxon>
        <taxon>Dioctophymatoidea</taxon>
        <taxon>Soboliphymatidae</taxon>
        <taxon>Soboliphyme</taxon>
    </lineage>
</organism>
<comment type="cofactor">
    <cofactor evidence="1 9">
        <name>thiamine diphosphate</name>
        <dbReference type="ChEBI" id="CHEBI:58937"/>
    </cofactor>
</comment>
<dbReference type="NCBIfam" id="TIGR03182">
    <property type="entry name" value="PDH_E1_alph_y"/>
    <property type="match status" value="1"/>
</dbReference>
<dbReference type="PANTHER" id="PTHR11516:SF60">
    <property type="entry name" value="PYRUVATE DEHYDROGENASE E1 COMPONENT SUBUNIT ALPHA"/>
    <property type="match status" value="1"/>
</dbReference>
<evidence type="ECO:0000256" key="9">
    <source>
        <dbReference type="RuleBase" id="RU361139"/>
    </source>
</evidence>
<evidence type="ECO:0000256" key="2">
    <source>
        <dbReference type="ARBA" id="ARBA00004305"/>
    </source>
</evidence>
<evidence type="ECO:0000256" key="8">
    <source>
        <dbReference type="ARBA" id="ARBA00051231"/>
    </source>
</evidence>
<evidence type="ECO:0000256" key="4">
    <source>
        <dbReference type="ARBA" id="ARBA00022946"/>
    </source>
</evidence>
<feature type="domain" description="Dehydrogenase E1 component" evidence="10">
    <location>
        <begin position="53"/>
        <end position="325"/>
    </location>
</feature>
<dbReference type="InterPro" id="IPR017597">
    <property type="entry name" value="Pyrv_DH_E1_asu_subgrp-y"/>
</dbReference>
<name>A0A183J4B6_9BILA</name>
<dbReference type="GO" id="GO:0004739">
    <property type="term" value="F:pyruvate dehydrogenase (acetyl-transferring) activity"/>
    <property type="evidence" value="ECO:0007669"/>
    <property type="project" value="UniProtKB-UniRule"/>
</dbReference>
<sequence length="326" mass="36369">LTCFPSFQIPHSACSTVNDAIFQTTPFKLHKLDSGPGTEIKLHRDEALKYYRSMQTIRRMETTASNLYKEKQIRGFCHLYSGQEACSVGMRAGMRDDDAVITAYRCHGWSYMMGVPVKRILAELAGRYTGMSRGKGGSMHIYNSASNFYGGCGIVGAQVPVGAGIAFAFKYRKEDRVCITLYGDGAANQGQFFEATNMAKLWNLPCIFVCENNGYGMGTSAKRSSASTEYYARGDYVPGIWVNAMDVLAVKEATLWAADYCRKGNGPIVIEMATYRYFGHSMSDPGTSYRTREEIQQVRKSRDCITGFKDKILSVNLTTEDELKKY</sequence>
<dbReference type="Pfam" id="PF00676">
    <property type="entry name" value="E1_dh"/>
    <property type="match status" value="1"/>
</dbReference>
<evidence type="ECO:0000259" key="10">
    <source>
        <dbReference type="Pfam" id="PF00676"/>
    </source>
</evidence>
<evidence type="ECO:0000256" key="1">
    <source>
        <dbReference type="ARBA" id="ARBA00001964"/>
    </source>
</evidence>
<dbReference type="InterPro" id="IPR001017">
    <property type="entry name" value="DH_E1"/>
</dbReference>
<dbReference type="InterPro" id="IPR050642">
    <property type="entry name" value="PDH_E1_Alpha_Subunit"/>
</dbReference>
<evidence type="ECO:0000256" key="7">
    <source>
        <dbReference type="ARBA" id="ARBA00023317"/>
    </source>
</evidence>
<keyword evidence="5 9" id="KW-0560">Oxidoreductase</keyword>
<dbReference type="AlphaFoldDB" id="A0A183J4B6"/>
<dbReference type="Gene3D" id="3.40.50.970">
    <property type="match status" value="1"/>
</dbReference>
<dbReference type="GO" id="GO:0006086">
    <property type="term" value="P:pyruvate decarboxylation to acetyl-CoA"/>
    <property type="evidence" value="ECO:0007669"/>
    <property type="project" value="InterPro"/>
</dbReference>
<proteinExistence type="predicted"/>
<dbReference type="EC" id="1.2.4.1" evidence="9"/>
<comment type="catalytic activity">
    <reaction evidence="8 9">
        <text>N(6)-[(R)-lipoyl]-L-lysyl-[protein] + pyruvate + H(+) = N(6)-[(R)-S(8)-acetyldihydrolipoyl]-L-lysyl-[protein] + CO2</text>
        <dbReference type="Rhea" id="RHEA:19189"/>
        <dbReference type="Rhea" id="RHEA-COMP:10474"/>
        <dbReference type="Rhea" id="RHEA-COMP:10478"/>
        <dbReference type="ChEBI" id="CHEBI:15361"/>
        <dbReference type="ChEBI" id="CHEBI:15378"/>
        <dbReference type="ChEBI" id="CHEBI:16526"/>
        <dbReference type="ChEBI" id="CHEBI:83099"/>
        <dbReference type="ChEBI" id="CHEBI:83111"/>
        <dbReference type="EC" id="1.2.4.1"/>
    </reaction>
</comment>
<protein>
    <recommendedName>
        <fullName evidence="9">Pyruvate dehydrogenase E1 component subunit alpha</fullName>
        <ecNumber evidence="9">1.2.4.1</ecNumber>
    </recommendedName>
</protein>
<accession>A0A183J4B6</accession>
<evidence type="ECO:0000256" key="3">
    <source>
        <dbReference type="ARBA" id="ARBA00022553"/>
    </source>
</evidence>
<keyword evidence="3" id="KW-0597">Phosphoprotein</keyword>
<dbReference type="FunFam" id="3.40.50.970:FF:000013">
    <property type="entry name" value="Pyruvate dehydrogenase E1 component subunit alpha"/>
    <property type="match status" value="1"/>
</dbReference>
<keyword evidence="4" id="KW-0809">Transit peptide</keyword>
<evidence type="ECO:0000256" key="6">
    <source>
        <dbReference type="ARBA" id="ARBA00023052"/>
    </source>
</evidence>
<keyword evidence="7 9" id="KW-0670">Pyruvate</keyword>
<keyword evidence="6 9" id="KW-0786">Thiamine pyrophosphate</keyword>
<comment type="subcellular location">
    <subcellularLocation>
        <location evidence="2">Mitochondrion matrix</location>
    </subcellularLocation>
</comment>
<evidence type="ECO:0000313" key="11">
    <source>
        <dbReference type="WBParaSite" id="SBAD_0001108801-mRNA-1"/>
    </source>
</evidence>
<dbReference type="InterPro" id="IPR029061">
    <property type="entry name" value="THDP-binding"/>
</dbReference>
<dbReference type="SUPFAM" id="SSF52518">
    <property type="entry name" value="Thiamin diphosphate-binding fold (THDP-binding)"/>
    <property type="match status" value="1"/>
</dbReference>
<dbReference type="GO" id="GO:0005759">
    <property type="term" value="C:mitochondrial matrix"/>
    <property type="evidence" value="ECO:0007669"/>
    <property type="project" value="UniProtKB-SubCell"/>
</dbReference>
<dbReference type="PANTHER" id="PTHR11516">
    <property type="entry name" value="PYRUVATE DEHYDROGENASE E1 COMPONENT, ALPHA SUBUNIT BACTERIAL AND ORGANELLAR"/>
    <property type="match status" value="1"/>
</dbReference>